<keyword evidence="3" id="KW-0520">NAD</keyword>
<evidence type="ECO:0000313" key="7">
    <source>
        <dbReference type="Proteomes" id="UP000220527"/>
    </source>
</evidence>
<dbReference type="RefSeq" id="WP_097644451.1">
    <property type="nucleotide sequence ID" value="NZ_NQWI01000054.1"/>
</dbReference>
<dbReference type="InterPro" id="IPR056798">
    <property type="entry name" value="ADH_Fe_C"/>
</dbReference>
<accession>A0A2A6RI32</accession>
<evidence type="ECO:0000313" key="6">
    <source>
        <dbReference type="EMBL" id="PDW02737.1"/>
    </source>
</evidence>
<keyword evidence="2" id="KW-0560">Oxidoreductase</keyword>
<keyword evidence="7" id="KW-1185">Reference proteome</keyword>
<dbReference type="Gene3D" id="3.40.50.1970">
    <property type="match status" value="1"/>
</dbReference>
<dbReference type="Gene3D" id="1.20.1090.10">
    <property type="entry name" value="Dehydroquinate synthase-like - alpha domain"/>
    <property type="match status" value="1"/>
</dbReference>
<dbReference type="PANTHER" id="PTHR11496">
    <property type="entry name" value="ALCOHOL DEHYDROGENASE"/>
    <property type="match status" value="1"/>
</dbReference>
<evidence type="ECO:0000259" key="5">
    <source>
        <dbReference type="Pfam" id="PF25137"/>
    </source>
</evidence>
<comment type="caution">
    <text evidence="6">The sequence shown here is derived from an EMBL/GenBank/DDBJ whole genome shotgun (WGS) entry which is preliminary data.</text>
</comment>
<gene>
    <name evidence="6" type="ORF">CJ255_12560</name>
</gene>
<dbReference type="GO" id="GO:0046872">
    <property type="term" value="F:metal ion binding"/>
    <property type="evidence" value="ECO:0007669"/>
    <property type="project" value="InterPro"/>
</dbReference>
<dbReference type="InterPro" id="IPR039697">
    <property type="entry name" value="Alcohol_dehydrogenase_Fe"/>
</dbReference>
<dbReference type="FunFam" id="1.20.1090.10:FF:000001">
    <property type="entry name" value="Aldehyde-alcohol dehydrogenase"/>
    <property type="match status" value="1"/>
</dbReference>
<evidence type="ECO:0000256" key="1">
    <source>
        <dbReference type="ARBA" id="ARBA00007358"/>
    </source>
</evidence>
<dbReference type="AlphaFoldDB" id="A0A2A6RI32"/>
<dbReference type="InterPro" id="IPR018211">
    <property type="entry name" value="ADH_Fe_CS"/>
</dbReference>
<dbReference type="Pfam" id="PF00465">
    <property type="entry name" value="Fe-ADH"/>
    <property type="match status" value="1"/>
</dbReference>
<evidence type="ECO:0000259" key="4">
    <source>
        <dbReference type="Pfam" id="PF00465"/>
    </source>
</evidence>
<dbReference type="CDD" id="cd08194">
    <property type="entry name" value="Fe-ADH-like"/>
    <property type="match status" value="1"/>
</dbReference>
<evidence type="ECO:0000256" key="3">
    <source>
        <dbReference type="ARBA" id="ARBA00023027"/>
    </source>
</evidence>
<dbReference type="PANTHER" id="PTHR11496:SF102">
    <property type="entry name" value="ALCOHOL DEHYDROGENASE 4"/>
    <property type="match status" value="1"/>
</dbReference>
<dbReference type="EMBL" id="NQWI01000054">
    <property type="protein sequence ID" value="PDW02737.1"/>
    <property type="molecule type" value="Genomic_DNA"/>
</dbReference>
<dbReference type="GO" id="GO:0004022">
    <property type="term" value="F:alcohol dehydrogenase (NAD+) activity"/>
    <property type="evidence" value="ECO:0007669"/>
    <property type="project" value="UniProtKB-ARBA"/>
</dbReference>
<feature type="domain" description="Fe-containing alcohol dehydrogenase-like C-terminal" evidence="5">
    <location>
        <begin position="189"/>
        <end position="387"/>
    </location>
</feature>
<reference evidence="7" key="1">
    <citation type="submission" date="2017-08" db="EMBL/GenBank/DDBJ databases">
        <authorList>
            <person name="Grouzdev D.S."/>
            <person name="Gaisin V.A."/>
            <person name="Rysina M.S."/>
            <person name="Gorlenko V.M."/>
        </authorList>
    </citation>
    <scope>NUCLEOTIDE SEQUENCE [LARGE SCALE GENOMIC DNA]</scope>
    <source>
        <strain evidence="7">Kir15-3F</strain>
    </source>
</reference>
<dbReference type="OrthoDB" id="9815791at2"/>
<name>A0A2A6RI32_9CHLR</name>
<dbReference type="SUPFAM" id="SSF56796">
    <property type="entry name" value="Dehydroquinate synthase-like"/>
    <property type="match status" value="1"/>
</dbReference>
<dbReference type="Pfam" id="PF25137">
    <property type="entry name" value="ADH_Fe_C"/>
    <property type="match status" value="1"/>
</dbReference>
<comment type="similarity">
    <text evidence="1">Belongs to the iron-containing alcohol dehydrogenase family.</text>
</comment>
<sequence>MMQPREFITPAHMVVGSNAVEQLGEQCRKRGWRKALIVTDKIMASLGLVARVEELLAASDVGSAVYAGVNSEPVVEYVQEGLEVYKANACDIVVAIGGGSPIDAAKAIAVLVSNPGSIEQYKGLGKLNNPGVPLVAIPTTAGTGSEATLFTVITDQKTDVKMLIGSPYLMPTVAIVDPLLTISSPPGVTAATGVDALVHAIEAYVSVKRQPMSDIFCISAIELISQNIRQAWANGNNIAAREQMMLGAMQAGIAFSNASVALVHGMSRPIGANFHIAHGVSNAALLAVVTDFSLIGDPLRYARIAQAMGENINGLSLMDAADRVVVAIRRLVRDIRIPSLRELGVERERLMELAPSMADAAIDSGSPGNNPRKPTKQEIVELYARAYDEV</sequence>
<dbReference type="PROSITE" id="PS00913">
    <property type="entry name" value="ADH_IRON_1"/>
    <property type="match status" value="1"/>
</dbReference>
<feature type="domain" description="Alcohol dehydrogenase iron-type/glycerol dehydrogenase GldA" evidence="4">
    <location>
        <begin position="10"/>
        <end position="178"/>
    </location>
</feature>
<evidence type="ECO:0000256" key="2">
    <source>
        <dbReference type="ARBA" id="ARBA00023002"/>
    </source>
</evidence>
<proteinExistence type="inferred from homology"/>
<dbReference type="InterPro" id="IPR001670">
    <property type="entry name" value="ADH_Fe/GldA"/>
</dbReference>
<organism evidence="6 7">
    <name type="scientific">Candidatus Viridilinea mediisalina</name>
    <dbReference type="NCBI Taxonomy" id="2024553"/>
    <lineage>
        <taxon>Bacteria</taxon>
        <taxon>Bacillati</taxon>
        <taxon>Chloroflexota</taxon>
        <taxon>Chloroflexia</taxon>
        <taxon>Chloroflexales</taxon>
        <taxon>Chloroflexineae</taxon>
        <taxon>Oscillochloridaceae</taxon>
        <taxon>Candidatus Viridilinea</taxon>
    </lineage>
</organism>
<dbReference type="Proteomes" id="UP000220527">
    <property type="component" value="Unassembled WGS sequence"/>
</dbReference>
<dbReference type="FunFam" id="3.40.50.1970:FF:000003">
    <property type="entry name" value="Alcohol dehydrogenase, iron-containing"/>
    <property type="match status" value="1"/>
</dbReference>
<protein>
    <submittedName>
        <fullName evidence="6">Alcohol dehydrogenase</fullName>
    </submittedName>
</protein>